<evidence type="ECO:0000256" key="5">
    <source>
        <dbReference type="SAM" id="Phobius"/>
    </source>
</evidence>
<dbReference type="GO" id="GO:0008273">
    <property type="term" value="F:calcium, potassium:sodium antiporter activity"/>
    <property type="evidence" value="ECO:0007669"/>
    <property type="project" value="TreeGrafter"/>
</dbReference>
<dbReference type="Gene3D" id="1.20.1420.30">
    <property type="entry name" value="NCX, central ion-binding region"/>
    <property type="match status" value="2"/>
</dbReference>
<feature type="domain" description="Sodium/calcium exchanger membrane region" evidence="6">
    <location>
        <begin position="173"/>
        <end position="313"/>
    </location>
</feature>
<dbReference type="Pfam" id="PF01699">
    <property type="entry name" value="Na_Ca_ex"/>
    <property type="match status" value="2"/>
</dbReference>
<evidence type="ECO:0000256" key="1">
    <source>
        <dbReference type="ARBA" id="ARBA00004141"/>
    </source>
</evidence>
<keyword evidence="8" id="KW-1185">Reference proteome</keyword>
<organism evidence="7 8">
    <name type="scientific">Algoriphagus zhangzhouensis</name>
    <dbReference type="NCBI Taxonomy" id="1073327"/>
    <lineage>
        <taxon>Bacteria</taxon>
        <taxon>Pseudomonadati</taxon>
        <taxon>Bacteroidota</taxon>
        <taxon>Cytophagia</taxon>
        <taxon>Cytophagales</taxon>
        <taxon>Cyclobacteriaceae</taxon>
        <taxon>Algoriphagus</taxon>
    </lineage>
</organism>
<feature type="transmembrane region" description="Helical" evidence="5">
    <location>
        <begin position="243"/>
        <end position="263"/>
    </location>
</feature>
<sequence>MTAYLLLALGLVILLFGGKILVDGASAIALKLGMSSGLIGLTIVAFGTSAPELLVSVSAALKGNSDISIGNVIGSNIANIGLVLGFSGVFYPIMIKRTHLRFDYLITILVSLLFFGLSYNGNIQVWEGLLLFGLFIVFNLYLFKSVKGGVNEDPGHEAEEEIEHVKGYGWIASLGLFVGGIVGLYFGSNLLVENAVLISREFGVSERIIGVTIIAIGTSLPELITSIMAALAKETDMALGNILGSNIMNILSIIGLTAIIQPINVSPEFIQSDFIWMIGFTLILFPLMKTKMQISRLEGVILLLGYFAYLFFLL</sequence>
<accession>A0A1M7ZIJ7</accession>
<proteinExistence type="predicted"/>
<feature type="transmembrane region" description="Helical" evidence="5">
    <location>
        <begin position="168"/>
        <end position="188"/>
    </location>
</feature>
<dbReference type="InterPro" id="IPR004481">
    <property type="entry name" value="K/Na/Ca-exchanger"/>
</dbReference>
<keyword evidence="4 5" id="KW-0472">Membrane</keyword>
<evidence type="ECO:0000259" key="6">
    <source>
        <dbReference type="Pfam" id="PF01699"/>
    </source>
</evidence>
<feature type="transmembrane region" description="Helical" evidence="5">
    <location>
        <begin position="77"/>
        <end position="95"/>
    </location>
</feature>
<evidence type="ECO:0000256" key="4">
    <source>
        <dbReference type="ARBA" id="ARBA00023136"/>
    </source>
</evidence>
<name>A0A1M7ZIJ7_9BACT</name>
<keyword evidence="2 5" id="KW-0812">Transmembrane</keyword>
<dbReference type="GO" id="GO:0006874">
    <property type="term" value="P:intracellular calcium ion homeostasis"/>
    <property type="evidence" value="ECO:0007669"/>
    <property type="project" value="TreeGrafter"/>
</dbReference>
<evidence type="ECO:0000256" key="3">
    <source>
        <dbReference type="ARBA" id="ARBA00022989"/>
    </source>
</evidence>
<feature type="transmembrane region" description="Helical" evidence="5">
    <location>
        <begin position="125"/>
        <end position="143"/>
    </location>
</feature>
<dbReference type="Proteomes" id="UP000184609">
    <property type="component" value="Unassembled WGS sequence"/>
</dbReference>
<evidence type="ECO:0000256" key="2">
    <source>
        <dbReference type="ARBA" id="ARBA00022692"/>
    </source>
</evidence>
<dbReference type="InterPro" id="IPR004837">
    <property type="entry name" value="NaCa_Exmemb"/>
</dbReference>
<dbReference type="RefSeq" id="WP_073573184.1">
    <property type="nucleotide sequence ID" value="NZ_FRXN01000006.1"/>
</dbReference>
<evidence type="ECO:0000313" key="7">
    <source>
        <dbReference type="EMBL" id="SHO64659.1"/>
    </source>
</evidence>
<keyword evidence="3 5" id="KW-1133">Transmembrane helix</keyword>
<comment type="subcellular location">
    <subcellularLocation>
        <location evidence="1">Membrane</location>
        <topology evidence="1">Multi-pass membrane protein</topology>
    </subcellularLocation>
</comment>
<dbReference type="STRING" id="1073327.SAMN04488108_3568"/>
<dbReference type="GO" id="GO:0005886">
    <property type="term" value="C:plasma membrane"/>
    <property type="evidence" value="ECO:0007669"/>
    <property type="project" value="TreeGrafter"/>
</dbReference>
<dbReference type="GO" id="GO:0005262">
    <property type="term" value="F:calcium channel activity"/>
    <property type="evidence" value="ECO:0007669"/>
    <property type="project" value="TreeGrafter"/>
</dbReference>
<reference evidence="8" key="1">
    <citation type="submission" date="2016-12" db="EMBL/GenBank/DDBJ databases">
        <authorList>
            <person name="Varghese N."/>
            <person name="Submissions S."/>
        </authorList>
    </citation>
    <scope>NUCLEOTIDE SEQUENCE [LARGE SCALE GENOMIC DNA]</scope>
    <source>
        <strain evidence="8">DSM 25035</strain>
    </source>
</reference>
<feature type="transmembrane region" description="Helical" evidence="5">
    <location>
        <begin position="269"/>
        <end position="287"/>
    </location>
</feature>
<dbReference type="Gene3D" id="6.10.280.80">
    <property type="entry name" value="NCX, peripheral helical region"/>
    <property type="match status" value="1"/>
</dbReference>
<dbReference type="AlphaFoldDB" id="A0A1M7ZIJ7"/>
<dbReference type="NCBIfam" id="TIGR00367">
    <property type="entry name" value="calcium/sodium antiporter"/>
    <property type="match status" value="1"/>
</dbReference>
<feature type="domain" description="Sodium/calcium exchanger membrane region" evidence="6">
    <location>
        <begin position="3"/>
        <end position="143"/>
    </location>
</feature>
<dbReference type="PANTHER" id="PTHR10846:SF8">
    <property type="entry name" value="INNER MEMBRANE PROTEIN YRBG"/>
    <property type="match status" value="1"/>
</dbReference>
<dbReference type="OrthoDB" id="9794225at2"/>
<gene>
    <name evidence="7" type="ORF">SAMN04488108_3568</name>
</gene>
<dbReference type="PANTHER" id="PTHR10846">
    <property type="entry name" value="SODIUM/POTASSIUM/CALCIUM EXCHANGER"/>
    <property type="match status" value="1"/>
</dbReference>
<dbReference type="EMBL" id="FRXN01000006">
    <property type="protein sequence ID" value="SHO64659.1"/>
    <property type="molecule type" value="Genomic_DNA"/>
</dbReference>
<protein>
    <submittedName>
        <fullName evidence="7">Cation:H+ antiporter</fullName>
    </submittedName>
</protein>
<evidence type="ECO:0000313" key="8">
    <source>
        <dbReference type="Proteomes" id="UP000184609"/>
    </source>
</evidence>
<feature type="transmembrane region" description="Helical" evidence="5">
    <location>
        <begin position="294"/>
        <end position="312"/>
    </location>
</feature>
<dbReference type="InterPro" id="IPR044880">
    <property type="entry name" value="NCX_ion-bd_dom_sf"/>
</dbReference>
<feature type="transmembrane region" description="Helical" evidence="5">
    <location>
        <begin position="102"/>
        <end position="119"/>
    </location>
</feature>